<dbReference type="RefSeq" id="WP_096919514.1">
    <property type="nucleotide sequence ID" value="NZ_CABJDW020000015.1"/>
</dbReference>
<dbReference type="Proteomes" id="UP000218387">
    <property type="component" value="Chromosome"/>
</dbReference>
<evidence type="ECO:0000313" key="1">
    <source>
        <dbReference type="EMBL" id="QCT70140.1"/>
    </source>
</evidence>
<sequence>MKVKFFATIRNYTGCRQADVPVYKDMYTLLHTLSETYGDAFRNHVLSPDGEAPGAEIILMVDGRHIEHLQGLKTPLNENSTVAIFPVVAGG</sequence>
<reference evidence="1 2" key="1">
    <citation type="submission" date="2018-05" db="EMBL/GenBank/DDBJ databases">
        <title>Genome comparison of Eubacterium sp.</title>
        <authorList>
            <person name="Feng Y."/>
            <person name="Sanchez-Andrea I."/>
            <person name="Stams A.J.M."/>
            <person name="De Vos W.M."/>
        </authorList>
    </citation>
    <scope>NUCLEOTIDE SEQUENCE [LARGE SCALE GENOMIC DNA]</scope>
    <source>
        <strain evidence="1 2">YI</strain>
    </source>
</reference>
<dbReference type="EMBL" id="CP029487">
    <property type="protein sequence ID" value="QCT70140.1"/>
    <property type="molecule type" value="Genomic_DNA"/>
</dbReference>
<dbReference type="KEGG" id="emt:CPZ25_002035"/>
<protein>
    <submittedName>
        <fullName evidence="1">MoaD family protein</fullName>
    </submittedName>
</protein>
<dbReference type="NCBIfam" id="TIGR01687">
    <property type="entry name" value="moaD_arch"/>
    <property type="match status" value="1"/>
</dbReference>
<organism evidence="1 2">
    <name type="scientific">Eubacterium maltosivorans</name>
    <dbReference type="NCBI Taxonomy" id="2041044"/>
    <lineage>
        <taxon>Bacteria</taxon>
        <taxon>Bacillati</taxon>
        <taxon>Bacillota</taxon>
        <taxon>Clostridia</taxon>
        <taxon>Eubacteriales</taxon>
        <taxon>Eubacteriaceae</taxon>
        <taxon>Eubacterium</taxon>
    </lineage>
</organism>
<dbReference type="SUPFAM" id="SSF54285">
    <property type="entry name" value="MoaD/ThiS"/>
    <property type="match status" value="1"/>
</dbReference>
<dbReference type="InterPro" id="IPR012675">
    <property type="entry name" value="Beta-grasp_dom_sf"/>
</dbReference>
<keyword evidence="2" id="KW-1185">Reference proteome</keyword>
<dbReference type="PANTHER" id="PTHR38031">
    <property type="entry name" value="SULFUR CARRIER PROTEIN SLR0821-RELATED"/>
    <property type="match status" value="1"/>
</dbReference>
<proteinExistence type="predicted"/>
<evidence type="ECO:0000313" key="2">
    <source>
        <dbReference type="Proteomes" id="UP000218387"/>
    </source>
</evidence>
<dbReference type="InterPro" id="IPR016155">
    <property type="entry name" value="Mopterin_synth/thiamin_S_b"/>
</dbReference>
<dbReference type="InterPro" id="IPR003749">
    <property type="entry name" value="ThiS/MoaD-like"/>
</dbReference>
<gene>
    <name evidence="1" type="ORF">CPZ25_002035</name>
</gene>
<name>A0A4P9C4C1_EUBML</name>
<accession>A0A4P9C4C1</accession>
<dbReference type="Gene3D" id="3.10.20.30">
    <property type="match status" value="1"/>
</dbReference>
<dbReference type="PANTHER" id="PTHR38031:SF1">
    <property type="entry name" value="SULFUR CARRIER PROTEIN CYSO"/>
    <property type="match status" value="1"/>
</dbReference>
<dbReference type="InterPro" id="IPR052045">
    <property type="entry name" value="Sulfur_Carrier/Prot_Modifier"/>
</dbReference>
<dbReference type="AlphaFoldDB" id="A0A4P9C4C1"/>
<dbReference type="InterPro" id="IPR010038">
    <property type="entry name" value="MoaD_arc-typ"/>
</dbReference>
<dbReference type="Pfam" id="PF02597">
    <property type="entry name" value="ThiS"/>
    <property type="match status" value="1"/>
</dbReference>